<dbReference type="PANTHER" id="PTHR33155">
    <property type="entry name" value="FANTASTIC FOUR-LIKE PROTEIN (DUF3049)"/>
    <property type="match status" value="1"/>
</dbReference>
<protein>
    <recommendedName>
        <fullName evidence="3">FAF domain-containing protein</fullName>
    </recommendedName>
</protein>
<feature type="domain" description="FAF" evidence="3">
    <location>
        <begin position="202"/>
        <end position="247"/>
    </location>
</feature>
<accession>A0AAN9I2D7</accession>
<feature type="region of interest" description="Disordered" evidence="2">
    <location>
        <begin position="41"/>
        <end position="60"/>
    </location>
</feature>
<dbReference type="PANTHER" id="PTHR33155:SF3">
    <property type="entry name" value="PROTEIN FAF-LIKE, CHLOROPLASTIC"/>
    <property type="match status" value="1"/>
</dbReference>
<dbReference type="Proteomes" id="UP001372338">
    <property type="component" value="Unassembled WGS sequence"/>
</dbReference>
<evidence type="ECO:0000259" key="3">
    <source>
        <dbReference type="Pfam" id="PF11250"/>
    </source>
</evidence>
<evidence type="ECO:0000256" key="2">
    <source>
        <dbReference type="SAM" id="MobiDB-lite"/>
    </source>
</evidence>
<comment type="caution">
    <text evidence="4">The sequence shown here is derived from an EMBL/GenBank/DDBJ whole genome shotgun (WGS) entry which is preliminary data.</text>
</comment>
<evidence type="ECO:0000313" key="5">
    <source>
        <dbReference type="Proteomes" id="UP001372338"/>
    </source>
</evidence>
<feature type="region of interest" description="Disordered" evidence="2">
    <location>
        <begin position="253"/>
        <end position="284"/>
    </location>
</feature>
<feature type="compositionally biased region" description="Basic and acidic residues" evidence="2">
    <location>
        <begin position="41"/>
        <end position="53"/>
    </location>
</feature>
<reference evidence="4 5" key="1">
    <citation type="submission" date="2024-01" db="EMBL/GenBank/DDBJ databases">
        <title>The genomes of 5 underutilized Papilionoideae crops provide insights into root nodulation and disease resistanc.</title>
        <authorList>
            <person name="Yuan L."/>
        </authorList>
    </citation>
    <scope>NUCLEOTIDE SEQUENCE [LARGE SCALE GENOMIC DNA]</scope>
    <source>
        <strain evidence="4">ZHUSHIDOU_FW_LH</strain>
        <tissue evidence="4">Leaf</tissue>
    </source>
</reference>
<evidence type="ECO:0000256" key="1">
    <source>
        <dbReference type="ARBA" id="ARBA00008690"/>
    </source>
</evidence>
<feature type="compositionally biased region" description="Acidic residues" evidence="2">
    <location>
        <begin position="264"/>
        <end position="277"/>
    </location>
</feature>
<dbReference type="EMBL" id="JAYWIO010000005">
    <property type="protein sequence ID" value="KAK7261160.1"/>
    <property type="molecule type" value="Genomic_DNA"/>
</dbReference>
<dbReference type="InterPro" id="IPR021410">
    <property type="entry name" value="FAF"/>
</dbReference>
<evidence type="ECO:0000313" key="4">
    <source>
        <dbReference type="EMBL" id="KAK7261160.1"/>
    </source>
</evidence>
<dbReference type="AlphaFoldDB" id="A0AAN9I2D7"/>
<gene>
    <name evidence="4" type="ORF">RIF29_27465</name>
</gene>
<dbReference type="Pfam" id="PF11250">
    <property type="entry name" value="FAF"/>
    <property type="match status" value="1"/>
</dbReference>
<sequence>MSTSMCKKIQSQFLSSSLRKEEEIMLLQKQGIATILGPEEMKKDASSAEELSHSKVTTTTNVDSKKGAEFDLWSSILLPQKAKDETTNAIITTPYIHPLVKKSKSLLSQKSLEICTESLGSETGSDGFSSEEYKEEKEQLQQQQQHLQPHDEVVVEFEDLRVPEYKSSNTTTTTSDTKVGLTVTSIEISSQRSNKYKSSHHSFPPPLPSLRMVSHRDNGRLFLQAMFVPSNNNFCAKRQDGRLVLTFVDEEDESQAHSMKDMKDDEEEEKEVENDEENGVRNIENETEKATIILSSGITSVHKLALVLNNKAKWSEKFNESLLHRPRLARLKRHLWHQHQQQQLRLLSLLMKTTGGPSPLQKLLHFLTHLPINNI</sequence>
<organism evidence="4 5">
    <name type="scientific">Crotalaria pallida</name>
    <name type="common">Smooth rattlebox</name>
    <name type="synonym">Crotalaria striata</name>
    <dbReference type="NCBI Taxonomy" id="3830"/>
    <lineage>
        <taxon>Eukaryota</taxon>
        <taxon>Viridiplantae</taxon>
        <taxon>Streptophyta</taxon>
        <taxon>Embryophyta</taxon>
        <taxon>Tracheophyta</taxon>
        <taxon>Spermatophyta</taxon>
        <taxon>Magnoliopsida</taxon>
        <taxon>eudicotyledons</taxon>
        <taxon>Gunneridae</taxon>
        <taxon>Pentapetalae</taxon>
        <taxon>rosids</taxon>
        <taxon>fabids</taxon>
        <taxon>Fabales</taxon>
        <taxon>Fabaceae</taxon>
        <taxon>Papilionoideae</taxon>
        <taxon>50 kb inversion clade</taxon>
        <taxon>genistoids sensu lato</taxon>
        <taxon>core genistoids</taxon>
        <taxon>Crotalarieae</taxon>
        <taxon>Crotalaria</taxon>
    </lineage>
</organism>
<keyword evidence="5" id="KW-1185">Reference proteome</keyword>
<proteinExistence type="inferred from homology"/>
<dbReference type="InterPro" id="IPR046431">
    <property type="entry name" value="FAF_dom"/>
</dbReference>
<feature type="compositionally biased region" description="Basic and acidic residues" evidence="2">
    <location>
        <begin position="254"/>
        <end position="263"/>
    </location>
</feature>
<comment type="similarity">
    <text evidence="1">Belongs to the fantastic four family.</text>
</comment>
<name>A0AAN9I2D7_CROPI</name>